<dbReference type="AlphaFoldDB" id="A0A941HY65"/>
<dbReference type="PANTHER" id="PTHR33361:SF16">
    <property type="entry name" value="DUF885 DOMAIN-CONTAINING PROTEIN"/>
    <property type="match status" value="1"/>
</dbReference>
<keyword evidence="3" id="KW-1185">Reference proteome</keyword>
<accession>A0A941HY65</accession>
<reference evidence="2" key="1">
    <citation type="submission" date="2021-04" db="EMBL/GenBank/DDBJ databases">
        <title>Draft genome assembly of strain Phenylobacterium sp. 20VBR1 using MiniION and Illumina platforms.</title>
        <authorList>
            <person name="Thomas F.A."/>
            <person name="Krishnan K.P."/>
            <person name="Sinha R.K."/>
        </authorList>
    </citation>
    <scope>NUCLEOTIDE SEQUENCE</scope>
    <source>
        <strain evidence="2">20VBR1</strain>
    </source>
</reference>
<sequence length="603" mass="65112">MHLSRRGFGLGVAGAAVASGAFAAPAGDLDAALTAYLDEAFEAELALEPERLTRLGRKTANDKLTDRSEAGLKARLDWRRGSVAGMKRRFDPGKLGEDARTSYDIWVLALARAEEAYRWRGHGYVFDRNGPHTGLPNFMINTHRVDSAADMAGYVARLSAIGPAMDVELDKAKAAAAEGVRMPRFAYDQSRDEVTRLTTGAPFDAGADSALFADAKAKAAALRAAGKIDGAQEAGFVAGAAAAMTGAMKPAYDRVGAWLAADRGAASALPQGAGALPDGAAYYQAMLRQQTTTDMSADQIHALGLSEVARIRAEMETLKGKIGFSGTLEDFFVALRTDDRFYVSNDDAGRARYLGLAAGYLAGMKARLPEFFGRLPKADLVVRRVEAFREEAGGAAHYSSGAPDGSRPGVFYVHLADTRATPLYEIEGTAYHEGWPGHHLQISLAQETRGLPVFRTQYGYAAYAEGWGLYVERMAKEVGFYTDPYSDFGRLGREIWRAIRLVVDTGIHAKGWSEDKATAFYTANSPQPVGKIASEIRRYFVTPGQACAYMVGQSRILALRAQARSALGAKYDQRAFHDVVLGAGSLPLPVLETRVRRWVKAQA</sequence>
<dbReference type="Pfam" id="PF05960">
    <property type="entry name" value="DUF885"/>
    <property type="match status" value="1"/>
</dbReference>
<evidence type="ECO:0000313" key="3">
    <source>
        <dbReference type="Proteomes" id="UP000622580"/>
    </source>
</evidence>
<comment type="caution">
    <text evidence="2">The sequence shown here is derived from an EMBL/GenBank/DDBJ whole genome shotgun (WGS) entry which is preliminary data.</text>
</comment>
<feature type="chain" id="PRO_5037681799" evidence="1">
    <location>
        <begin position="24"/>
        <end position="603"/>
    </location>
</feature>
<feature type="signal peptide" evidence="1">
    <location>
        <begin position="1"/>
        <end position="23"/>
    </location>
</feature>
<evidence type="ECO:0000256" key="1">
    <source>
        <dbReference type="SAM" id="SignalP"/>
    </source>
</evidence>
<dbReference type="PANTHER" id="PTHR33361">
    <property type="entry name" value="GLR0591 PROTEIN"/>
    <property type="match status" value="1"/>
</dbReference>
<keyword evidence="1" id="KW-0732">Signal</keyword>
<gene>
    <name evidence="2" type="ORF">JKL49_20490</name>
</gene>
<protein>
    <submittedName>
        <fullName evidence="2">DUF885 domain-containing protein</fullName>
    </submittedName>
</protein>
<name>A0A941HY65_9CAUL</name>
<organism evidence="2 3">
    <name type="scientific">Phenylobacterium glaciei</name>
    <dbReference type="NCBI Taxonomy" id="2803784"/>
    <lineage>
        <taxon>Bacteria</taxon>
        <taxon>Pseudomonadati</taxon>
        <taxon>Pseudomonadota</taxon>
        <taxon>Alphaproteobacteria</taxon>
        <taxon>Caulobacterales</taxon>
        <taxon>Caulobacteraceae</taxon>
        <taxon>Phenylobacterium</taxon>
    </lineage>
</organism>
<proteinExistence type="predicted"/>
<dbReference type="Proteomes" id="UP000622580">
    <property type="component" value="Unassembled WGS sequence"/>
</dbReference>
<dbReference type="RefSeq" id="WP_215343299.1">
    <property type="nucleotide sequence ID" value="NZ_JAGSGD010000003.1"/>
</dbReference>
<dbReference type="EMBL" id="JAGSGD010000003">
    <property type="protein sequence ID" value="MBR7621781.1"/>
    <property type="molecule type" value="Genomic_DNA"/>
</dbReference>
<dbReference type="InterPro" id="IPR010281">
    <property type="entry name" value="DUF885"/>
</dbReference>
<evidence type="ECO:0000313" key="2">
    <source>
        <dbReference type="EMBL" id="MBR7621781.1"/>
    </source>
</evidence>